<evidence type="ECO:0000313" key="4">
    <source>
        <dbReference type="EMBL" id="BAH43843.1"/>
    </source>
</evidence>
<dbReference type="EMBL" id="AP008955">
    <property type="protein sequence ID" value="BAH43843.1"/>
    <property type="molecule type" value="Genomic_DNA"/>
</dbReference>
<keyword evidence="5" id="KW-1185">Reference proteome</keyword>
<dbReference type="Gene3D" id="3.50.50.60">
    <property type="entry name" value="FAD/NAD(P)-binding domain"/>
    <property type="match status" value="1"/>
</dbReference>
<evidence type="ECO:0000256" key="2">
    <source>
        <dbReference type="SAM" id="Coils"/>
    </source>
</evidence>
<evidence type="ECO:0000256" key="1">
    <source>
        <dbReference type="ARBA" id="ARBA00023002"/>
    </source>
</evidence>
<dbReference type="Proteomes" id="UP000001877">
    <property type="component" value="Chromosome"/>
</dbReference>
<organism evidence="4 5">
    <name type="scientific">Brevibacillus brevis (strain 47 / JCM 6285 / NBRC 100599)</name>
    <dbReference type="NCBI Taxonomy" id="358681"/>
    <lineage>
        <taxon>Bacteria</taxon>
        <taxon>Bacillati</taxon>
        <taxon>Bacillota</taxon>
        <taxon>Bacilli</taxon>
        <taxon>Bacillales</taxon>
        <taxon>Paenibacillaceae</taxon>
        <taxon>Brevibacillus</taxon>
    </lineage>
</organism>
<dbReference type="GO" id="GO:0016491">
    <property type="term" value="F:oxidoreductase activity"/>
    <property type="evidence" value="ECO:0007669"/>
    <property type="project" value="UniProtKB-KW"/>
</dbReference>
<accession>C0ZDI4</accession>
<dbReference type="Gene3D" id="3.30.9.10">
    <property type="entry name" value="D-Amino Acid Oxidase, subunit A, domain 2"/>
    <property type="match status" value="1"/>
</dbReference>
<dbReference type="SUPFAM" id="SSF51905">
    <property type="entry name" value="FAD/NAD(P)-binding domain"/>
    <property type="match status" value="1"/>
</dbReference>
<name>C0ZDI4_BREBN</name>
<dbReference type="KEGG" id="bbe:BBR47_28660"/>
<reference evidence="4 5" key="1">
    <citation type="submission" date="2005-03" db="EMBL/GenBank/DDBJ databases">
        <title>Brevibacillus brevis strain 47, complete genome.</title>
        <authorList>
            <person name="Hosoyama A."/>
            <person name="Yamada R."/>
            <person name="Hongo Y."/>
            <person name="Terui Y."/>
            <person name="Ankai A."/>
            <person name="Masuyama W."/>
            <person name="Sekiguchi M."/>
            <person name="Takeda T."/>
            <person name="Asano K."/>
            <person name="Ohji S."/>
            <person name="Ichikawa N."/>
            <person name="Narita S."/>
            <person name="Aoki N."/>
            <person name="Miura H."/>
            <person name="Matsushita S."/>
            <person name="Sekigawa T."/>
            <person name="Yamagata H."/>
            <person name="Yoshikawa H."/>
            <person name="Udaka S."/>
            <person name="Tanikawa S."/>
            <person name="Fujita N."/>
        </authorList>
    </citation>
    <scope>NUCLEOTIDE SEQUENCE [LARGE SCALE GENOMIC DNA]</scope>
    <source>
        <strain evidence="5">47 / JCM 6285 / NBRC 100599</strain>
    </source>
</reference>
<protein>
    <recommendedName>
        <fullName evidence="3">FAD dependent oxidoreductase domain-containing protein</fullName>
    </recommendedName>
</protein>
<dbReference type="PANTHER" id="PTHR13847:SF289">
    <property type="entry name" value="GLYCINE OXIDASE"/>
    <property type="match status" value="1"/>
</dbReference>
<dbReference type="STRING" id="358681.BBR47_28660"/>
<dbReference type="HOGENOM" id="CLU_007884_4_0_9"/>
<dbReference type="InterPro" id="IPR006076">
    <property type="entry name" value="FAD-dep_OxRdtase"/>
</dbReference>
<dbReference type="GO" id="GO:0005737">
    <property type="term" value="C:cytoplasm"/>
    <property type="evidence" value="ECO:0007669"/>
    <property type="project" value="TreeGrafter"/>
</dbReference>
<keyword evidence="1" id="KW-0560">Oxidoreductase</keyword>
<evidence type="ECO:0000259" key="3">
    <source>
        <dbReference type="Pfam" id="PF01266"/>
    </source>
</evidence>
<feature type="coiled-coil region" evidence="2">
    <location>
        <begin position="58"/>
        <end position="85"/>
    </location>
</feature>
<dbReference type="InterPro" id="IPR036188">
    <property type="entry name" value="FAD/NAD-bd_sf"/>
</dbReference>
<feature type="domain" description="FAD dependent oxidoreductase" evidence="3">
    <location>
        <begin position="6"/>
        <end position="328"/>
    </location>
</feature>
<dbReference type="PANTHER" id="PTHR13847">
    <property type="entry name" value="SARCOSINE DEHYDROGENASE-RELATED"/>
    <property type="match status" value="1"/>
</dbReference>
<keyword evidence="2" id="KW-0175">Coiled coil</keyword>
<dbReference type="AlphaFoldDB" id="C0ZDI4"/>
<dbReference type="eggNOG" id="COG0665">
    <property type="taxonomic scope" value="Bacteria"/>
</dbReference>
<evidence type="ECO:0000313" key="5">
    <source>
        <dbReference type="Proteomes" id="UP000001877"/>
    </source>
</evidence>
<sequence length="352" mass="39148">MMKNQKIVIVGAGFVGAAMAYSLSKQNQNVTLIETNSSAACEATQKSFAWIHPSGRVLENFRHLYDASIAEYHELEKEIPDLEIKWDGSLTWEVPTDNEGSRKQLVKRQQIIELEPNLKEYPEEAYYANEEGALDPILTTKLFVKKAEENGANTLFDTKVMQIVTEASKVVGVNTSKGFIESDVLVLATGAAIPELCKPLGFDVPVAPSPSILIRMKSKEKLIHTVVSNAKFEARQLTDDTLLAAEDYIDESEQNGPEEIGKRAFDILRHNLIGGEELELESIKVGVRPMPEDGYPIVGFHDEIKGLYLTVMHSAVTLAPIISRLAANEIINNVQMKELESCRLIRFSCEVE</sequence>
<gene>
    <name evidence="4" type="ordered locus">BBR47_28660</name>
</gene>
<dbReference type="Pfam" id="PF01266">
    <property type="entry name" value="DAO"/>
    <property type="match status" value="1"/>
</dbReference>
<dbReference type="RefSeq" id="WP_015891163.1">
    <property type="nucleotide sequence ID" value="NC_012491.1"/>
</dbReference>
<proteinExistence type="predicted"/>